<proteinExistence type="predicted"/>
<accession>A0A1Y0B2E2</accession>
<evidence type="ECO:0000313" key="2">
    <source>
        <dbReference type="EMBL" id="ART31558.1"/>
    </source>
</evidence>
<organism evidence="2">
    <name type="scientific">Utricularia reniformis</name>
    <dbReference type="NCBI Taxonomy" id="192314"/>
    <lineage>
        <taxon>Eukaryota</taxon>
        <taxon>Viridiplantae</taxon>
        <taxon>Streptophyta</taxon>
        <taxon>Embryophyta</taxon>
        <taxon>Tracheophyta</taxon>
        <taxon>Spermatophyta</taxon>
        <taxon>Magnoliopsida</taxon>
        <taxon>eudicotyledons</taxon>
        <taxon>Gunneridae</taxon>
        <taxon>Pentapetalae</taxon>
        <taxon>asterids</taxon>
        <taxon>lamiids</taxon>
        <taxon>Lamiales</taxon>
        <taxon>Lentibulariaceae</taxon>
        <taxon>Utricularia</taxon>
    </lineage>
</organism>
<dbReference type="AlphaFoldDB" id="A0A1Y0B2E2"/>
<sequence>MERKESPIDDRVEERADSSDKPRRRGQSQVKQLDLSGREWI</sequence>
<keyword evidence="2" id="KW-0496">Mitochondrion</keyword>
<feature type="compositionally biased region" description="Basic and acidic residues" evidence="1">
    <location>
        <begin position="1"/>
        <end position="21"/>
    </location>
</feature>
<feature type="region of interest" description="Disordered" evidence="1">
    <location>
        <begin position="1"/>
        <end position="41"/>
    </location>
</feature>
<gene>
    <name evidence="2" type="ORF">AEK19_MT1360</name>
</gene>
<name>A0A1Y0B2E2_9LAMI</name>
<evidence type="ECO:0000256" key="1">
    <source>
        <dbReference type="SAM" id="MobiDB-lite"/>
    </source>
</evidence>
<geneLocation type="mitochondrion" evidence="2"/>
<dbReference type="EMBL" id="KY774314">
    <property type="protein sequence ID" value="ART31558.1"/>
    <property type="molecule type" value="Genomic_DNA"/>
</dbReference>
<protein>
    <submittedName>
        <fullName evidence="2">Uncharacterized protein</fullName>
    </submittedName>
</protein>
<reference evidence="2" key="1">
    <citation type="submission" date="2017-03" db="EMBL/GenBank/DDBJ databases">
        <title>The mitochondrial genome of the carnivorous plant Utricularia reniformis (Lentibulariaceae): structure, comparative analysis and evolutionary landmarks.</title>
        <authorList>
            <person name="Silva S.R."/>
            <person name="Alvarenga D.O."/>
            <person name="Michael T.P."/>
            <person name="Miranda V.F.O."/>
            <person name="Varani A.M."/>
        </authorList>
    </citation>
    <scope>NUCLEOTIDE SEQUENCE</scope>
</reference>